<dbReference type="GO" id="GO:0098797">
    <property type="term" value="C:plasma membrane protein complex"/>
    <property type="evidence" value="ECO:0007669"/>
    <property type="project" value="TreeGrafter"/>
</dbReference>
<dbReference type="Pfam" id="PF12704">
    <property type="entry name" value="MacB_PCD"/>
    <property type="match status" value="1"/>
</dbReference>
<keyword evidence="11" id="KW-0449">Lipoprotein</keyword>
<keyword evidence="5 8" id="KW-0812">Transmembrane</keyword>
<organism evidence="11 12">
    <name type="scientific">Solidesulfovibrio magneticus str. Maddingley MBC34</name>
    <dbReference type="NCBI Taxonomy" id="1206767"/>
    <lineage>
        <taxon>Bacteria</taxon>
        <taxon>Pseudomonadati</taxon>
        <taxon>Thermodesulfobacteriota</taxon>
        <taxon>Desulfovibrionia</taxon>
        <taxon>Desulfovibrionales</taxon>
        <taxon>Desulfovibrionaceae</taxon>
        <taxon>Solidesulfovibrio</taxon>
    </lineage>
</organism>
<keyword evidence="7 8" id="KW-0472">Membrane</keyword>
<dbReference type="GO" id="GO:0042953">
    <property type="term" value="P:lipoprotein transport"/>
    <property type="evidence" value="ECO:0007669"/>
    <property type="project" value="InterPro"/>
</dbReference>
<feature type="domain" description="ABC3 transporter permease C-terminal" evidence="9">
    <location>
        <begin position="277"/>
        <end position="402"/>
    </location>
</feature>
<dbReference type="InterPro" id="IPR003838">
    <property type="entry name" value="ABC3_permease_C"/>
</dbReference>
<proteinExistence type="inferred from homology"/>
<evidence type="ECO:0000259" key="10">
    <source>
        <dbReference type="Pfam" id="PF12704"/>
    </source>
</evidence>
<dbReference type="InterPro" id="IPR051447">
    <property type="entry name" value="Lipoprotein-release_system"/>
</dbReference>
<gene>
    <name evidence="11" type="ORF">B193_0614</name>
</gene>
<feature type="transmembrane region" description="Helical" evidence="8">
    <location>
        <begin position="375"/>
        <end position="394"/>
    </location>
</feature>
<keyword evidence="4" id="KW-1003">Cell membrane</keyword>
<comment type="similarity">
    <text evidence="2">Belongs to the ABC-4 integral membrane protein family. LolC/E subfamily.</text>
</comment>
<dbReference type="EMBL" id="ALAO01000056">
    <property type="protein sequence ID" value="EKO40663.1"/>
    <property type="molecule type" value="Genomic_DNA"/>
</dbReference>
<evidence type="ECO:0000256" key="5">
    <source>
        <dbReference type="ARBA" id="ARBA00022692"/>
    </source>
</evidence>
<dbReference type="PANTHER" id="PTHR30489:SF0">
    <property type="entry name" value="LIPOPROTEIN-RELEASING SYSTEM TRANSMEMBRANE PROTEIN LOLE"/>
    <property type="match status" value="1"/>
</dbReference>
<dbReference type="PANTHER" id="PTHR30489">
    <property type="entry name" value="LIPOPROTEIN-RELEASING SYSTEM TRANSMEMBRANE PROTEIN LOLE"/>
    <property type="match status" value="1"/>
</dbReference>
<feature type="transmembrane region" description="Helical" evidence="8">
    <location>
        <begin position="274"/>
        <end position="300"/>
    </location>
</feature>
<sequence>MSFELFVARRYLTARQKQAFISVISLISVLGVGLGVASLIVVVGVMHGFSTELRDKILGINAHMVAAVAGGAMHDYRELMGKAEAVPGVLGATPFVYTEVMLSSPRGVKGVVLRGVDPASAGKVLALPKEMIVGSLDDLEIPGPFPGIVLGRELADRLGLIVGETVNLMSPAGKESAAGFSPKVKTFVLRGLFKSGMYEYDSTLAYVTIPAAQELLGFKRDIATGLELKVADVDAVDTLAPKIRTALGGPPLFVRTWIDMNGNLFKALHLEKTAMFVILVMIVVVGCFSIITTLIMLVMEKTRDIAILMSMGATPAAIRKIFMLQGVIIGVVGTALGYVLGLGVALALEKYQFIKIPGDVYPMDHLPVRLDWPDMIIIGITALALCFLATMYPARQAARLSPVEALRHD</sequence>
<protein>
    <submittedName>
        <fullName evidence="11">Lipoprotein releasing system, transmembrane protein, LolC/E family</fullName>
    </submittedName>
</protein>
<dbReference type="InterPro" id="IPR025857">
    <property type="entry name" value="MacB_PCD"/>
</dbReference>
<dbReference type="GO" id="GO:0044874">
    <property type="term" value="P:lipoprotein localization to outer membrane"/>
    <property type="evidence" value="ECO:0007669"/>
    <property type="project" value="TreeGrafter"/>
</dbReference>
<evidence type="ECO:0000256" key="6">
    <source>
        <dbReference type="ARBA" id="ARBA00022989"/>
    </source>
</evidence>
<evidence type="ECO:0000256" key="4">
    <source>
        <dbReference type="ARBA" id="ARBA00022475"/>
    </source>
</evidence>
<keyword evidence="3" id="KW-0813">Transport</keyword>
<accession>K6HDW4</accession>
<evidence type="ECO:0000256" key="8">
    <source>
        <dbReference type="SAM" id="Phobius"/>
    </source>
</evidence>
<dbReference type="NCBIfam" id="TIGR02212">
    <property type="entry name" value="lolCE"/>
    <property type="match status" value="1"/>
</dbReference>
<evidence type="ECO:0000256" key="3">
    <source>
        <dbReference type="ARBA" id="ARBA00022448"/>
    </source>
</evidence>
<dbReference type="PATRIC" id="fig|1206767.3.peg.582"/>
<comment type="caution">
    <text evidence="11">The sequence shown here is derived from an EMBL/GenBank/DDBJ whole genome shotgun (WGS) entry which is preliminary data.</text>
</comment>
<feature type="domain" description="MacB-like periplasmic core" evidence="10">
    <location>
        <begin position="25"/>
        <end position="245"/>
    </location>
</feature>
<dbReference type="AlphaFoldDB" id="K6HDW4"/>
<evidence type="ECO:0000313" key="12">
    <source>
        <dbReference type="Proteomes" id="UP000006272"/>
    </source>
</evidence>
<reference evidence="11 12" key="1">
    <citation type="submission" date="2012-07" db="EMBL/GenBank/DDBJ databases">
        <title>Draft genome sequence of Desulfovibrio magneticus str. Maddingley MBC34 obtained from a metagenomic sequence of a methanogenic enrichment isolated from coal-seam formation water in Victoria, Australia.</title>
        <authorList>
            <person name="Greenfield P."/>
            <person name="Hendry P."/>
            <person name="Li D."/>
            <person name="Rosewarne C.P."/>
            <person name="Tran-Dinh N."/>
            <person name="Elbourne L.D.H."/>
            <person name="Paulsen I.T."/>
            <person name="Midgley D.J."/>
        </authorList>
    </citation>
    <scope>NUCLEOTIDE SEQUENCE [LARGE SCALE GENOMIC DNA]</scope>
    <source>
        <strain evidence="12">Maddingley MBC34</strain>
    </source>
</reference>
<evidence type="ECO:0000256" key="2">
    <source>
        <dbReference type="ARBA" id="ARBA00005236"/>
    </source>
</evidence>
<dbReference type="Pfam" id="PF02687">
    <property type="entry name" value="FtsX"/>
    <property type="match status" value="1"/>
</dbReference>
<name>K6HDW4_9BACT</name>
<keyword evidence="6 8" id="KW-1133">Transmembrane helix</keyword>
<evidence type="ECO:0000256" key="1">
    <source>
        <dbReference type="ARBA" id="ARBA00004651"/>
    </source>
</evidence>
<dbReference type="InterPro" id="IPR011925">
    <property type="entry name" value="LolCE_TM"/>
</dbReference>
<comment type="subcellular location">
    <subcellularLocation>
        <location evidence="1">Cell membrane</location>
        <topology evidence="1">Multi-pass membrane protein</topology>
    </subcellularLocation>
</comment>
<feature type="transmembrane region" description="Helical" evidence="8">
    <location>
        <begin position="321"/>
        <end position="348"/>
    </location>
</feature>
<evidence type="ECO:0000259" key="9">
    <source>
        <dbReference type="Pfam" id="PF02687"/>
    </source>
</evidence>
<evidence type="ECO:0000256" key="7">
    <source>
        <dbReference type="ARBA" id="ARBA00023136"/>
    </source>
</evidence>
<evidence type="ECO:0000313" key="11">
    <source>
        <dbReference type="EMBL" id="EKO40663.1"/>
    </source>
</evidence>
<dbReference type="Proteomes" id="UP000006272">
    <property type="component" value="Unassembled WGS sequence"/>
</dbReference>
<feature type="transmembrane region" description="Helical" evidence="8">
    <location>
        <begin position="20"/>
        <end position="46"/>
    </location>
</feature>